<evidence type="ECO:0000256" key="9">
    <source>
        <dbReference type="ARBA" id="ARBA00022842"/>
    </source>
</evidence>
<evidence type="ECO:0000256" key="11">
    <source>
        <dbReference type="ARBA" id="ARBA00048540"/>
    </source>
</evidence>
<keyword evidence="9 12" id="KW-0460">Magnesium</keyword>
<sequence>MKTSTETQRYSLNGETMGTRYTAVFYAEAGIDSAAINRSLAQAVGRVDQQMSTWKADSDLNRLNAGPEQTWLAVPKELATVLAAALRVSQQSGGAFDIGVGDLVDAWGFGPGAQSVTEQTIDTLPPRGGLSANAALTVDAQRHQVRKRAPLHLNLNGIAKGFGVDELARCLDSFGLTRYLVGIDGEMRARGVKPDAQPWVVAIEKPSRGQREVMGVMELSDAAIATSGDYRHWIDVKGRHYAHTMNPATGAPLCNTIASVTVVAASCMLADAWATALMVLGEIEGPRLAQARGMDALFVLREGEQLKEISIVGGILQAQIESRPPLTRPQT</sequence>
<comment type="catalytic activity">
    <reaction evidence="11 12">
        <text>L-threonyl-[protein] + FAD = FMN-L-threonyl-[protein] + AMP + H(+)</text>
        <dbReference type="Rhea" id="RHEA:36847"/>
        <dbReference type="Rhea" id="RHEA-COMP:11060"/>
        <dbReference type="Rhea" id="RHEA-COMP:11061"/>
        <dbReference type="ChEBI" id="CHEBI:15378"/>
        <dbReference type="ChEBI" id="CHEBI:30013"/>
        <dbReference type="ChEBI" id="CHEBI:57692"/>
        <dbReference type="ChEBI" id="CHEBI:74257"/>
        <dbReference type="ChEBI" id="CHEBI:456215"/>
        <dbReference type="EC" id="2.7.1.180"/>
    </reaction>
</comment>
<dbReference type="EMBL" id="JAKNRV010000487">
    <property type="protein sequence ID" value="MCK1788037.1"/>
    <property type="molecule type" value="Genomic_DNA"/>
</dbReference>
<evidence type="ECO:0000256" key="5">
    <source>
        <dbReference type="ARBA" id="ARBA00022630"/>
    </source>
</evidence>
<reference evidence="13 14" key="1">
    <citation type="submission" date="2022-02" db="EMBL/GenBank/DDBJ databases">
        <title>Comparative genomics of the first Antarctic Pseudomonas spp. capable of biotransforming 2,4,6-Trinitrotoluene.</title>
        <authorList>
            <person name="Cabrera M.A."/>
            <person name="Marquez S.L."/>
            <person name="Perez-Donoso J.M."/>
        </authorList>
    </citation>
    <scope>NUCLEOTIDE SEQUENCE [LARGE SCALE GENOMIC DNA]</scope>
    <source>
        <strain evidence="13 14">TNT11</strain>
    </source>
</reference>
<dbReference type="InterPro" id="IPR003374">
    <property type="entry name" value="ApbE-like_sf"/>
</dbReference>
<keyword evidence="7 12" id="KW-0479">Metal-binding</keyword>
<dbReference type="InterPro" id="IPR024932">
    <property type="entry name" value="ApbE"/>
</dbReference>
<evidence type="ECO:0000313" key="14">
    <source>
        <dbReference type="Proteomes" id="UP001317085"/>
    </source>
</evidence>
<dbReference type="RefSeq" id="WP_247408001.1">
    <property type="nucleotide sequence ID" value="NZ_JAKNRV010000487.1"/>
</dbReference>
<evidence type="ECO:0000256" key="2">
    <source>
        <dbReference type="ARBA" id="ARBA00008282"/>
    </source>
</evidence>
<comment type="similarity">
    <text evidence="2 12">Belongs to the ApbE family.</text>
</comment>
<evidence type="ECO:0000313" key="13">
    <source>
        <dbReference type="EMBL" id="MCK1788037.1"/>
    </source>
</evidence>
<evidence type="ECO:0000256" key="4">
    <source>
        <dbReference type="ARBA" id="ARBA00016337"/>
    </source>
</evidence>
<evidence type="ECO:0000256" key="3">
    <source>
        <dbReference type="ARBA" id="ARBA00011955"/>
    </source>
</evidence>
<protein>
    <recommendedName>
        <fullName evidence="4 12">FAD:protein FMN transferase</fullName>
        <ecNumber evidence="3 12">2.7.1.180</ecNumber>
    </recommendedName>
    <alternativeName>
        <fullName evidence="10 12">Flavin transferase</fullName>
    </alternativeName>
</protein>
<dbReference type="PANTHER" id="PTHR30040">
    <property type="entry name" value="THIAMINE BIOSYNTHESIS LIPOPROTEIN APBE"/>
    <property type="match status" value="1"/>
</dbReference>
<gene>
    <name evidence="13" type="ORF">L9Z73_28065</name>
</gene>
<dbReference type="PIRSF" id="PIRSF006268">
    <property type="entry name" value="ApbE"/>
    <property type="match status" value="1"/>
</dbReference>
<dbReference type="Proteomes" id="UP001317085">
    <property type="component" value="Unassembled WGS sequence"/>
</dbReference>
<dbReference type="Pfam" id="PF02424">
    <property type="entry name" value="ApbE"/>
    <property type="match status" value="1"/>
</dbReference>
<evidence type="ECO:0000256" key="6">
    <source>
        <dbReference type="ARBA" id="ARBA00022679"/>
    </source>
</evidence>
<evidence type="ECO:0000256" key="12">
    <source>
        <dbReference type="PIRNR" id="PIRNR006268"/>
    </source>
</evidence>
<evidence type="ECO:0000256" key="7">
    <source>
        <dbReference type="ARBA" id="ARBA00022723"/>
    </source>
</evidence>
<dbReference type="SUPFAM" id="SSF143631">
    <property type="entry name" value="ApbE-like"/>
    <property type="match status" value="1"/>
</dbReference>
<accession>A0ABT0ER74</accession>
<keyword evidence="8 12" id="KW-0274">FAD</keyword>
<keyword evidence="6 12" id="KW-0808">Transferase</keyword>
<keyword evidence="5 12" id="KW-0285">Flavoprotein</keyword>
<dbReference type="Gene3D" id="3.10.520.10">
    <property type="entry name" value="ApbE-like domains"/>
    <property type="match status" value="1"/>
</dbReference>
<name>A0ABT0ER74_9PSED</name>
<keyword evidence="14" id="KW-1185">Reference proteome</keyword>
<dbReference type="PANTHER" id="PTHR30040:SF2">
    <property type="entry name" value="FAD:PROTEIN FMN TRANSFERASE"/>
    <property type="match status" value="1"/>
</dbReference>
<evidence type="ECO:0000256" key="1">
    <source>
        <dbReference type="ARBA" id="ARBA00001946"/>
    </source>
</evidence>
<evidence type="ECO:0000256" key="10">
    <source>
        <dbReference type="ARBA" id="ARBA00031306"/>
    </source>
</evidence>
<dbReference type="GO" id="GO:0016740">
    <property type="term" value="F:transferase activity"/>
    <property type="evidence" value="ECO:0007669"/>
    <property type="project" value="UniProtKB-KW"/>
</dbReference>
<comment type="cofactor">
    <cofactor evidence="1">
        <name>Mg(2+)</name>
        <dbReference type="ChEBI" id="CHEBI:18420"/>
    </cofactor>
</comment>
<proteinExistence type="inferred from homology"/>
<comment type="caution">
    <text evidence="13">The sequence shown here is derived from an EMBL/GenBank/DDBJ whole genome shotgun (WGS) entry which is preliminary data.</text>
</comment>
<dbReference type="EC" id="2.7.1.180" evidence="3 12"/>
<organism evidence="13 14">
    <name type="scientific">Pseudomonas emilianonis</name>
    <dbReference type="NCBI Taxonomy" id="2915812"/>
    <lineage>
        <taxon>Bacteria</taxon>
        <taxon>Pseudomonadati</taxon>
        <taxon>Pseudomonadota</taxon>
        <taxon>Gammaproteobacteria</taxon>
        <taxon>Pseudomonadales</taxon>
        <taxon>Pseudomonadaceae</taxon>
        <taxon>Pseudomonas</taxon>
    </lineage>
</organism>
<evidence type="ECO:0000256" key="8">
    <source>
        <dbReference type="ARBA" id="ARBA00022827"/>
    </source>
</evidence>